<dbReference type="InterPro" id="IPR036165">
    <property type="entry name" value="YefM-like_sf"/>
</dbReference>
<dbReference type="Gene3D" id="3.40.1620.10">
    <property type="entry name" value="YefM-like domain"/>
    <property type="match status" value="1"/>
</dbReference>
<evidence type="ECO:0000313" key="4">
    <source>
        <dbReference type="Proteomes" id="UP000253919"/>
    </source>
</evidence>
<evidence type="ECO:0000256" key="1">
    <source>
        <dbReference type="ARBA" id="ARBA00009981"/>
    </source>
</evidence>
<name>A0A369QHA6_9BACT</name>
<evidence type="ECO:0000256" key="2">
    <source>
        <dbReference type="RuleBase" id="RU362080"/>
    </source>
</evidence>
<dbReference type="InterPro" id="IPR006442">
    <property type="entry name" value="Antitoxin_Phd/YefM"/>
</dbReference>
<dbReference type="RefSeq" id="WP_115371734.1">
    <property type="nucleotide sequence ID" value="NZ_QASA01000001.1"/>
</dbReference>
<gene>
    <name evidence="3" type="ORF">AHMF7616_00860</name>
</gene>
<comment type="similarity">
    <text evidence="1 2">Belongs to the phD/YefM antitoxin family.</text>
</comment>
<comment type="function">
    <text evidence="2">Antitoxin component of a type II toxin-antitoxin (TA) system.</text>
</comment>
<dbReference type="InterPro" id="IPR051405">
    <property type="entry name" value="phD/YefM_antitoxin"/>
</dbReference>
<evidence type="ECO:0000313" key="3">
    <source>
        <dbReference type="EMBL" id="RDC62269.1"/>
    </source>
</evidence>
<dbReference type="OrthoDB" id="1524837at2"/>
<dbReference type="PANTHER" id="PTHR33713:SF6">
    <property type="entry name" value="ANTITOXIN YEFM"/>
    <property type="match status" value="1"/>
</dbReference>
<dbReference type="NCBIfam" id="TIGR01552">
    <property type="entry name" value="phd_fam"/>
    <property type="match status" value="1"/>
</dbReference>
<protein>
    <recommendedName>
        <fullName evidence="2">Antitoxin</fullName>
    </recommendedName>
</protein>
<organism evidence="3 4">
    <name type="scientific">Adhaeribacter pallidiroseus</name>
    <dbReference type="NCBI Taxonomy" id="2072847"/>
    <lineage>
        <taxon>Bacteria</taxon>
        <taxon>Pseudomonadati</taxon>
        <taxon>Bacteroidota</taxon>
        <taxon>Cytophagia</taxon>
        <taxon>Cytophagales</taxon>
        <taxon>Hymenobacteraceae</taxon>
        <taxon>Adhaeribacter</taxon>
    </lineage>
</organism>
<reference evidence="3 4" key="1">
    <citation type="submission" date="2018-04" db="EMBL/GenBank/DDBJ databases">
        <title>Adhaeribacter sp. HMF7616 genome sequencing and assembly.</title>
        <authorList>
            <person name="Kang H."/>
            <person name="Kang J."/>
            <person name="Cha I."/>
            <person name="Kim H."/>
            <person name="Joh K."/>
        </authorList>
    </citation>
    <scope>NUCLEOTIDE SEQUENCE [LARGE SCALE GENOMIC DNA]</scope>
    <source>
        <strain evidence="3 4">HMF7616</strain>
    </source>
</reference>
<dbReference type="AlphaFoldDB" id="A0A369QHA6"/>
<proteinExistence type="inferred from homology"/>
<dbReference type="Gene3D" id="6.10.250.330">
    <property type="match status" value="1"/>
</dbReference>
<dbReference type="Proteomes" id="UP000253919">
    <property type="component" value="Unassembled WGS sequence"/>
</dbReference>
<keyword evidence="4" id="KW-1185">Reference proteome</keyword>
<accession>A0A369QHA6</accession>
<dbReference type="Pfam" id="PF02604">
    <property type="entry name" value="PhdYeFM_antitox"/>
    <property type="match status" value="1"/>
</dbReference>
<dbReference type="EMBL" id="QASA01000001">
    <property type="protein sequence ID" value="RDC62269.1"/>
    <property type="molecule type" value="Genomic_DNA"/>
</dbReference>
<comment type="caution">
    <text evidence="3">The sequence shown here is derived from an EMBL/GenBank/DDBJ whole genome shotgun (WGS) entry which is preliminary data.</text>
</comment>
<dbReference type="SUPFAM" id="SSF143120">
    <property type="entry name" value="YefM-like"/>
    <property type="match status" value="1"/>
</dbReference>
<dbReference type="PANTHER" id="PTHR33713">
    <property type="entry name" value="ANTITOXIN YAFN-RELATED"/>
    <property type="match status" value="1"/>
</dbReference>
<sequence length="88" mass="10041">MIAANFTEFRTNLTTYLNEVEDNNETLIIKRGTGNGAVLISLKEYNSLLETMHLLKSKENAAHLYQSIEQMKAGEIVRKDLKELLNNE</sequence>